<dbReference type="EMBL" id="JASCZI010211637">
    <property type="protein sequence ID" value="MED6195392.1"/>
    <property type="molecule type" value="Genomic_DNA"/>
</dbReference>
<comment type="caution">
    <text evidence="2">The sequence shown here is derived from an EMBL/GenBank/DDBJ whole genome shotgun (WGS) entry which is preliminary data.</text>
</comment>
<sequence>MRRKDRNQRREKAVKNLQKKQHLNPRSTKSKVVGDGDTTINLSSEPSQLTQSSSKTPVVKNVFTRTRKKKQEEATKTTQEHQEK</sequence>
<evidence type="ECO:0000313" key="2">
    <source>
        <dbReference type="EMBL" id="MED6195392.1"/>
    </source>
</evidence>
<feature type="region of interest" description="Disordered" evidence="1">
    <location>
        <begin position="1"/>
        <end position="84"/>
    </location>
</feature>
<feature type="compositionally biased region" description="Low complexity" evidence="1">
    <location>
        <begin position="42"/>
        <end position="54"/>
    </location>
</feature>
<name>A0ABU6XBT2_9FABA</name>
<keyword evidence="3" id="KW-1185">Reference proteome</keyword>
<protein>
    <submittedName>
        <fullName evidence="2">Uncharacterized protein</fullName>
    </submittedName>
</protein>
<feature type="compositionally biased region" description="Basic and acidic residues" evidence="1">
    <location>
        <begin position="70"/>
        <end position="84"/>
    </location>
</feature>
<accession>A0ABU6XBT2</accession>
<gene>
    <name evidence="2" type="ORF">PIB30_037492</name>
</gene>
<evidence type="ECO:0000313" key="3">
    <source>
        <dbReference type="Proteomes" id="UP001341840"/>
    </source>
</evidence>
<proteinExistence type="predicted"/>
<evidence type="ECO:0000256" key="1">
    <source>
        <dbReference type="SAM" id="MobiDB-lite"/>
    </source>
</evidence>
<reference evidence="2 3" key="1">
    <citation type="journal article" date="2023" name="Plants (Basel)">
        <title>Bridging the Gap: Combining Genomics and Transcriptomics Approaches to Understand Stylosanthes scabra, an Orphan Legume from the Brazilian Caatinga.</title>
        <authorList>
            <person name="Ferreira-Neto J.R.C."/>
            <person name="da Silva M.D."/>
            <person name="Binneck E."/>
            <person name="de Melo N.F."/>
            <person name="da Silva R.H."/>
            <person name="de Melo A.L.T.M."/>
            <person name="Pandolfi V."/>
            <person name="Bustamante F.O."/>
            <person name="Brasileiro-Vidal A.C."/>
            <person name="Benko-Iseppon A.M."/>
        </authorList>
    </citation>
    <scope>NUCLEOTIDE SEQUENCE [LARGE SCALE GENOMIC DNA]</scope>
    <source>
        <tissue evidence="2">Leaves</tissue>
    </source>
</reference>
<organism evidence="2 3">
    <name type="scientific">Stylosanthes scabra</name>
    <dbReference type="NCBI Taxonomy" id="79078"/>
    <lineage>
        <taxon>Eukaryota</taxon>
        <taxon>Viridiplantae</taxon>
        <taxon>Streptophyta</taxon>
        <taxon>Embryophyta</taxon>
        <taxon>Tracheophyta</taxon>
        <taxon>Spermatophyta</taxon>
        <taxon>Magnoliopsida</taxon>
        <taxon>eudicotyledons</taxon>
        <taxon>Gunneridae</taxon>
        <taxon>Pentapetalae</taxon>
        <taxon>rosids</taxon>
        <taxon>fabids</taxon>
        <taxon>Fabales</taxon>
        <taxon>Fabaceae</taxon>
        <taxon>Papilionoideae</taxon>
        <taxon>50 kb inversion clade</taxon>
        <taxon>dalbergioids sensu lato</taxon>
        <taxon>Dalbergieae</taxon>
        <taxon>Pterocarpus clade</taxon>
        <taxon>Stylosanthes</taxon>
    </lineage>
</organism>
<dbReference type="Proteomes" id="UP001341840">
    <property type="component" value="Unassembled WGS sequence"/>
</dbReference>